<dbReference type="PANTHER" id="PTHR31362">
    <property type="entry name" value="GLYCOSYLTRANSFERASE STELLO1-RELATED"/>
    <property type="match status" value="1"/>
</dbReference>
<accession>A0A835YXT1</accession>
<feature type="non-terminal residue" evidence="1">
    <location>
        <position position="1"/>
    </location>
</feature>
<dbReference type="PANTHER" id="PTHR31362:SF0">
    <property type="entry name" value="EXOSTOSIN DOMAIN-CONTAINING PROTEIN-RELATED"/>
    <property type="match status" value="1"/>
</dbReference>
<name>A0A835YXT1_9STRA</name>
<proteinExistence type="predicted"/>
<dbReference type="AlphaFoldDB" id="A0A835YXT1"/>
<dbReference type="InterPro" id="IPR005049">
    <property type="entry name" value="STL-like"/>
</dbReference>
<comment type="caution">
    <text evidence="1">The sequence shown here is derived from an EMBL/GenBank/DDBJ whole genome shotgun (WGS) entry which is preliminary data.</text>
</comment>
<dbReference type="Proteomes" id="UP000664859">
    <property type="component" value="Unassembled WGS sequence"/>
</dbReference>
<evidence type="ECO:0000313" key="2">
    <source>
        <dbReference type="Proteomes" id="UP000664859"/>
    </source>
</evidence>
<keyword evidence="2" id="KW-1185">Reference proteome</keyword>
<protein>
    <submittedName>
        <fullName evidence="1">Uncharacterized protein</fullName>
    </submittedName>
</protein>
<dbReference type="OrthoDB" id="6083607at2759"/>
<organism evidence="1 2">
    <name type="scientific">Tribonema minus</name>
    <dbReference type="NCBI Taxonomy" id="303371"/>
    <lineage>
        <taxon>Eukaryota</taxon>
        <taxon>Sar</taxon>
        <taxon>Stramenopiles</taxon>
        <taxon>Ochrophyta</taxon>
        <taxon>PX clade</taxon>
        <taxon>Xanthophyceae</taxon>
        <taxon>Tribonematales</taxon>
        <taxon>Tribonemataceae</taxon>
        <taxon>Tribonema</taxon>
    </lineage>
</organism>
<feature type="non-terminal residue" evidence="1">
    <location>
        <position position="252"/>
    </location>
</feature>
<dbReference type="EMBL" id="JAFCMP010000212">
    <property type="protein sequence ID" value="KAG5183406.1"/>
    <property type="molecule type" value="Genomic_DNA"/>
</dbReference>
<reference evidence="1" key="1">
    <citation type="submission" date="2021-02" db="EMBL/GenBank/DDBJ databases">
        <title>First Annotated Genome of the Yellow-green Alga Tribonema minus.</title>
        <authorList>
            <person name="Mahan K.M."/>
        </authorList>
    </citation>
    <scope>NUCLEOTIDE SEQUENCE</scope>
    <source>
        <strain evidence="1">UTEX B ZZ1240</strain>
    </source>
</reference>
<evidence type="ECO:0000313" key="1">
    <source>
        <dbReference type="EMBL" id="KAG5183406.1"/>
    </source>
</evidence>
<gene>
    <name evidence="1" type="ORF">JKP88DRAFT_144515</name>
</gene>
<sequence length="252" mass="27062">TCTRWAVVTTIFAPTAATKAVDQWGPNWYLLVIADKAGPDAAEYPLERGIYVSVEVQQSLAKASPLIAALPWNHFGIKNVGYLIAALHGAEVVWDFDDDNVLNAAKAAGPLAWVLNSESGIIPAARKCRGPGAAFNPYPSMGATESPCWPRGFPLQDIKSEAASELACGHSAASIEANVTSKVAVLQALAGHDPDVDAIYRLTQPLPLYFNFEPEKILLVSRRTLSPYNAQATLHFKAGLFAMLLPVTVHGR</sequence>